<dbReference type="RefSeq" id="WP_181579171.1">
    <property type="nucleotide sequence ID" value="NZ_CP059399.1"/>
</dbReference>
<dbReference type="Proteomes" id="UP000515512">
    <property type="component" value="Chromosome"/>
</dbReference>
<dbReference type="GO" id="GO:0016301">
    <property type="term" value="F:kinase activity"/>
    <property type="evidence" value="ECO:0007669"/>
    <property type="project" value="UniProtKB-UniRule"/>
</dbReference>
<protein>
    <submittedName>
        <fullName evidence="2">Fructosamine kinase family protein</fullName>
    </submittedName>
</protein>
<proteinExistence type="inferred from homology"/>
<dbReference type="InterPro" id="IPR016477">
    <property type="entry name" value="Fructo-/Ketosamine-3-kinase"/>
</dbReference>
<dbReference type="InterPro" id="IPR011009">
    <property type="entry name" value="Kinase-like_dom_sf"/>
</dbReference>
<gene>
    <name evidence="2" type="ORF">H0264_21330</name>
</gene>
<evidence type="ECO:0000313" key="2">
    <source>
        <dbReference type="EMBL" id="QLY27963.1"/>
    </source>
</evidence>
<dbReference type="Gene3D" id="3.30.200.20">
    <property type="entry name" value="Phosphorylase Kinase, domain 1"/>
    <property type="match status" value="1"/>
</dbReference>
<dbReference type="Gene3D" id="1.10.510.10">
    <property type="entry name" value="Transferase(Phosphotransferase) domain 1"/>
    <property type="match status" value="1"/>
</dbReference>
<dbReference type="SUPFAM" id="SSF56112">
    <property type="entry name" value="Protein kinase-like (PK-like)"/>
    <property type="match status" value="1"/>
</dbReference>
<organism evidence="2 3">
    <name type="scientific">Nocardia huaxiensis</name>
    <dbReference type="NCBI Taxonomy" id="2755382"/>
    <lineage>
        <taxon>Bacteria</taxon>
        <taxon>Bacillati</taxon>
        <taxon>Actinomycetota</taxon>
        <taxon>Actinomycetes</taxon>
        <taxon>Mycobacteriales</taxon>
        <taxon>Nocardiaceae</taxon>
        <taxon>Nocardia</taxon>
    </lineage>
</organism>
<keyword evidence="1 2" id="KW-0418">Kinase</keyword>
<dbReference type="Gene3D" id="1.20.1270.240">
    <property type="match status" value="1"/>
</dbReference>
<evidence type="ECO:0000256" key="1">
    <source>
        <dbReference type="PIRNR" id="PIRNR006221"/>
    </source>
</evidence>
<name>A0A7D6ZHA3_9NOCA</name>
<comment type="similarity">
    <text evidence="1">Belongs to the fructosamine kinase family.</text>
</comment>
<keyword evidence="3" id="KW-1185">Reference proteome</keyword>
<dbReference type="PANTHER" id="PTHR12149">
    <property type="entry name" value="FRUCTOSAMINE 3 KINASE-RELATED PROTEIN"/>
    <property type="match status" value="1"/>
</dbReference>
<sequence>MDVRAHLTGLTGVAVDQLERVGESHAWTLYRGELRGRSVFVKAADGAGVFEAEAAGLRWLAQADAGLVPEVVAVDDRMLVLPWLTTEPASTVAAERFGRALAGLHADSPGVYGAPWVGNIAALPLDNSLSAGEWGSWYAERRIAPYLSAAAPHLGRDGVVLIERVMDRIDELAGPAEPPARIHGDLWSGNVLWTGGRAVLVDPAAHGGHRETDLAMLALFGVPRLDRILAAYQEARPLASGWRQRIPLHQVHPLLVHVVLFGGSYAGMAKAAAAAALAI</sequence>
<keyword evidence="1" id="KW-0808">Transferase</keyword>
<dbReference type="PANTHER" id="PTHR12149:SF8">
    <property type="entry name" value="PROTEIN-RIBULOSAMINE 3-KINASE"/>
    <property type="match status" value="1"/>
</dbReference>
<dbReference type="EMBL" id="CP059399">
    <property type="protein sequence ID" value="QLY27963.1"/>
    <property type="molecule type" value="Genomic_DNA"/>
</dbReference>
<reference evidence="2 3" key="1">
    <citation type="submission" date="2020-07" db="EMBL/GenBank/DDBJ databases">
        <authorList>
            <person name="Zhuang K."/>
            <person name="Ran Y."/>
        </authorList>
    </citation>
    <scope>NUCLEOTIDE SEQUENCE [LARGE SCALE GENOMIC DNA]</scope>
    <source>
        <strain evidence="2 3">WCH-YHL-001</strain>
    </source>
</reference>
<dbReference type="KEGG" id="nhu:H0264_21330"/>
<dbReference type="Pfam" id="PF03881">
    <property type="entry name" value="Fructosamin_kin"/>
    <property type="match status" value="1"/>
</dbReference>
<dbReference type="PIRSF" id="PIRSF006221">
    <property type="entry name" value="Ketosamine-3-kinase"/>
    <property type="match status" value="1"/>
</dbReference>
<dbReference type="AlphaFoldDB" id="A0A7D6ZHA3"/>
<evidence type="ECO:0000313" key="3">
    <source>
        <dbReference type="Proteomes" id="UP000515512"/>
    </source>
</evidence>
<accession>A0A7D6ZHA3</accession>